<dbReference type="AlphaFoldDB" id="A0A8S9KQZ1"/>
<reference evidence="1" key="1">
    <citation type="submission" date="2019-12" db="EMBL/GenBank/DDBJ databases">
        <title>Genome sequencing and annotation of Brassica cretica.</title>
        <authorList>
            <person name="Studholme D.J."/>
            <person name="Sarris P.F."/>
        </authorList>
    </citation>
    <scope>NUCLEOTIDE SEQUENCE</scope>
    <source>
        <strain evidence="1">PFS-001/15</strain>
        <tissue evidence="1">Leaf</tissue>
    </source>
</reference>
<sequence>MGSVCCVAVKDRKLPPPCNSSGIDLKFDGHTFFSITKELAGLHYFCLIHPFCIQPLATGSHYPSSEGDWSFNTFSEPVAFSQRERWSFDSQHFGGSSSVVVAAADSPCQSITKDVNTVWWWIVSAMLQKMEPSCSSKAPSKSFLKWRSISSKWSKPSSKDSVSKKRFWSRHRYNRSSSSIEMISMFTTETFPHEHEMRTK</sequence>
<evidence type="ECO:0000313" key="1">
    <source>
        <dbReference type="EMBL" id="KAF2595828.1"/>
    </source>
</evidence>
<name>A0A8S9KQZ1_BRACR</name>
<dbReference type="EMBL" id="QGKW02000717">
    <property type="protein sequence ID" value="KAF2595828.1"/>
    <property type="molecule type" value="Genomic_DNA"/>
</dbReference>
<dbReference type="Proteomes" id="UP000712281">
    <property type="component" value="Unassembled WGS sequence"/>
</dbReference>
<comment type="caution">
    <text evidence="1">The sequence shown here is derived from an EMBL/GenBank/DDBJ whole genome shotgun (WGS) entry which is preliminary data.</text>
</comment>
<protein>
    <submittedName>
        <fullName evidence="1">Uncharacterized protein</fullName>
    </submittedName>
</protein>
<accession>A0A8S9KQZ1</accession>
<proteinExistence type="predicted"/>
<gene>
    <name evidence="1" type="ORF">F2Q68_00009063</name>
</gene>
<evidence type="ECO:0000313" key="2">
    <source>
        <dbReference type="Proteomes" id="UP000712281"/>
    </source>
</evidence>
<organism evidence="1 2">
    <name type="scientific">Brassica cretica</name>
    <name type="common">Mustard</name>
    <dbReference type="NCBI Taxonomy" id="69181"/>
    <lineage>
        <taxon>Eukaryota</taxon>
        <taxon>Viridiplantae</taxon>
        <taxon>Streptophyta</taxon>
        <taxon>Embryophyta</taxon>
        <taxon>Tracheophyta</taxon>
        <taxon>Spermatophyta</taxon>
        <taxon>Magnoliopsida</taxon>
        <taxon>eudicotyledons</taxon>
        <taxon>Gunneridae</taxon>
        <taxon>Pentapetalae</taxon>
        <taxon>rosids</taxon>
        <taxon>malvids</taxon>
        <taxon>Brassicales</taxon>
        <taxon>Brassicaceae</taxon>
        <taxon>Brassiceae</taxon>
        <taxon>Brassica</taxon>
    </lineage>
</organism>